<accession>A0A8T0EDL3</accession>
<dbReference type="Proteomes" id="UP000807504">
    <property type="component" value="Unassembled WGS sequence"/>
</dbReference>
<reference evidence="2" key="1">
    <citation type="journal article" date="2020" name="bioRxiv">
        <title>Chromosome-level reference genome of the European wasp spider Argiope bruennichi: a resource for studies on range expansion and evolutionary adaptation.</title>
        <authorList>
            <person name="Sheffer M.M."/>
            <person name="Hoppe A."/>
            <person name="Krehenwinkel H."/>
            <person name="Uhl G."/>
            <person name="Kuss A.W."/>
            <person name="Jensen L."/>
            <person name="Jensen C."/>
            <person name="Gillespie R.G."/>
            <person name="Hoff K.J."/>
            <person name="Prost S."/>
        </authorList>
    </citation>
    <scope>NUCLEOTIDE SEQUENCE</scope>
</reference>
<evidence type="ECO:0000313" key="3">
    <source>
        <dbReference type="Proteomes" id="UP000807504"/>
    </source>
</evidence>
<evidence type="ECO:0000259" key="1">
    <source>
        <dbReference type="PROSITE" id="PS50144"/>
    </source>
</evidence>
<dbReference type="SUPFAM" id="SSF49599">
    <property type="entry name" value="TRAF domain-like"/>
    <property type="match status" value="1"/>
</dbReference>
<dbReference type="Pfam" id="PF22486">
    <property type="entry name" value="MATH_2"/>
    <property type="match status" value="1"/>
</dbReference>
<feature type="domain" description="MATH" evidence="1">
    <location>
        <begin position="9"/>
        <end position="137"/>
    </location>
</feature>
<protein>
    <recommendedName>
        <fullName evidence="1">MATH domain-containing protein</fullName>
    </recommendedName>
</protein>
<dbReference type="AlphaFoldDB" id="A0A8T0EDL3"/>
<dbReference type="InterPro" id="IPR008974">
    <property type="entry name" value="TRAF-like"/>
</dbReference>
<keyword evidence="3" id="KW-1185">Reference proteome</keyword>
<evidence type="ECO:0000313" key="2">
    <source>
        <dbReference type="EMBL" id="KAF8771096.1"/>
    </source>
</evidence>
<sequence length="311" mass="35625">MELQNKGAQFRIEWKIKNFDDFPREKGQLLSSPIFDIDILYNTQWVLHLYPDGDNDGNGTHTALYLVRKLDDDYPDDIVLDCRLSFLTPEKETDPVSWKTINHVFRKGGRCGSQEFMERGRLLYYLDNNTLTVSCLITLNDANTFRSSGCVAISIIGTEIRAFEWIIEDFEDLKPGDKRVVSIKSASKGAQSMTMTLSLTDDDILMVDIYPVDGKRIRRAFCSLDTGKDAKRVHCGGNRAKFKEIKAEQKWSFGLEYTKEELLDKLINNSLRLECFIIFYLGVELERIENTYFQPLASDAAPEIPAPCQIM</sequence>
<dbReference type="Gene3D" id="2.60.210.10">
    <property type="entry name" value="Apoptosis, Tumor Necrosis Factor Receptor Associated Protein 2, Chain A"/>
    <property type="match status" value="1"/>
</dbReference>
<name>A0A8T0EDL3_ARGBR</name>
<gene>
    <name evidence="2" type="ORF">HNY73_018550</name>
</gene>
<comment type="caution">
    <text evidence="2">The sequence shown here is derived from an EMBL/GenBank/DDBJ whole genome shotgun (WGS) entry which is preliminary data.</text>
</comment>
<dbReference type="InterPro" id="IPR002083">
    <property type="entry name" value="MATH/TRAF_dom"/>
</dbReference>
<proteinExistence type="predicted"/>
<dbReference type="PROSITE" id="PS50144">
    <property type="entry name" value="MATH"/>
    <property type="match status" value="1"/>
</dbReference>
<dbReference type="CDD" id="cd00121">
    <property type="entry name" value="MATH"/>
    <property type="match status" value="1"/>
</dbReference>
<dbReference type="EMBL" id="JABXBU010002228">
    <property type="protein sequence ID" value="KAF8771096.1"/>
    <property type="molecule type" value="Genomic_DNA"/>
</dbReference>
<reference evidence="2" key="2">
    <citation type="submission" date="2020-06" db="EMBL/GenBank/DDBJ databases">
        <authorList>
            <person name="Sheffer M."/>
        </authorList>
    </citation>
    <scope>NUCLEOTIDE SEQUENCE</scope>
</reference>
<organism evidence="2 3">
    <name type="scientific">Argiope bruennichi</name>
    <name type="common">Wasp spider</name>
    <name type="synonym">Aranea bruennichi</name>
    <dbReference type="NCBI Taxonomy" id="94029"/>
    <lineage>
        <taxon>Eukaryota</taxon>
        <taxon>Metazoa</taxon>
        <taxon>Ecdysozoa</taxon>
        <taxon>Arthropoda</taxon>
        <taxon>Chelicerata</taxon>
        <taxon>Arachnida</taxon>
        <taxon>Araneae</taxon>
        <taxon>Araneomorphae</taxon>
        <taxon>Entelegynae</taxon>
        <taxon>Araneoidea</taxon>
        <taxon>Araneidae</taxon>
        <taxon>Argiope</taxon>
    </lineage>
</organism>